<organism evidence="1 2">
    <name type="scientific">Flavobacterium sinopsychrotolerans</name>
    <dbReference type="NCBI Taxonomy" id="604089"/>
    <lineage>
        <taxon>Bacteria</taxon>
        <taxon>Pseudomonadati</taxon>
        <taxon>Bacteroidota</taxon>
        <taxon>Flavobacteriia</taxon>
        <taxon>Flavobacteriales</taxon>
        <taxon>Flavobacteriaceae</taxon>
        <taxon>Flavobacterium</taxon>
    </lineage>
</organism>
<name>A0A1H8RU76_9FLAO</name>
<protein>
    <submittedName>
        <fullName evidence="1">Uncharacterized protein</fullName>
    </submittedName>
</protein>
<accession>A0A1H8RU76</accession>
<dbReference type="EMBL" id="FODN01000015">
    <property type="protein sequence ID" value="SEO69866.1"/>
    <property type="molecule type" value="Genomic_DNA"/>
</dbReference>
<dbReference type="Proteomes" id="UP000198657">
    <property type="component" value="Unassembled WGS sequence"/>
</dbReference>
<gene>
    <name evidence="1" type="ORF">SAMN04487942_0171</name>
</gene>
<sequence>MIAYVFSLLTTKNLVNLFQDETYFKKASPFGKAYSLDNHNGIYYSIVTIINSLRLFTWCSSSVHFTPSAHLLTS</sequence>
<keyword evidence="2" id="KW-1185">Reference proteome</keyword>
<evidence type="ECO:0000313" key="1">
    <source>
        <dbReference type="EMBL" id="SEO69866.1"/>
    </source>
</evidence>
<proteinExistence type="predicted"/>
<reference evidence="2" key="1">
    <citation type="submission" date="2016-10" db="EMBL/GenBank/DDBJ databases">
        <authorList>
            <person name="Varghese N."/>
            <person name="Submissions S."/>
        </authorList>
    </citation>
    <scope>NUCLEOTIDE SEQUENCE [LARGE SCALE GENOMIC DNA]</scope>
    <source>
        <strain evidence="2">CGMCC 1.8704</strain>
    </source>
</reference>
<evidence type="ECO:0000313" key="2">
    <source>
        <dbReference type="Proteomes" id="UP000198657"/>
    </source>
</evidence>
<dbReference type="AlphaFoldDB" id="A0A1H8RU76"/>